<accession>A0AAU9XZL1</accession>
<dbReference type="InterPro" id="IPR050079">
    <property type="entry name" value="DEAD_box_RNA_helicase"/>
</dbReference>
<dbReference type="Gene3D" id="3.40.50.300">
    <property type="entry name" value="P-loop containing nucleotide triphosphate hydrolases"/>
    <property type="match status" value="1"/>
</dbReference>
<dbReference type="PANTHER" id="PTHR47959">
    <property type="entry name" value="ATP-DEPENDENT RNA HELICASE RHLE-RELATED"/>
    <property type="match status" value="1"/>
</dbReference>
<keyword evidence="1" id="KW-0547">Nucleotide-binding</keyword>
<dbReference type="Proteomes" id="UP001159428">
    <property type="component" value="Unassembled WGS sequence"/>
</dbReference>
<dbReference type="SUPFAM" id="SSF52540">
    <property type="entry name" value="P-loop containing nucleoside triphosphate hydrolases"/>
    <property type="match status" value="1"/>
</dbReference>
<keyword evidence="3" id="KW-0347">Helicase</keyword>
<evidence type="ECO:0000256" key="3">
    <source>
        <dbReference type="ARBA" id="ARBA00022806"/>
    </source>
</evidence>
<dbReference type="InterPro" id="IPR001650">
    <property type="entry name" value="Helicase_C-like"/>
</dbReference>
<dbReference type="GO" id="GO:0005829">
    <property type="term" value="C:cytosol"/>
    <property type="evidence" value="ECO:0007669"/>
    <property type="project" value="TreeGrafter"/>
</dbReference>
<feature type="signal peptide" evidence="5">
    <location>
        <begin position="1"/>
        <end position="26"/>
    </location>
</feature>
<feature type="domain" description="Helicase C-terminal" evidence="6">
    <location>
        <begin position="1"/>
        <end position="117"/>
    </location>
</feature>
<keyword evidence="4" id="KW-0067">ATP-binding</keyword>
<dbReference type="GO" id="GO:0005524">
    <property type="term" value="F:ATP binding"/>
    <property type="evidence" value="ECO:0007669"/>
    <property type="project" value="UniProtKB-KW"/>
</dbReference>
<name>A0AAU9XZL1_9CNID</name>
<dbReference type="GO" id="GO:0003724">
    <property type="term" value="F:RNA helicase activity"/>
    <property type="evidence" value="ECO:0007669"/>
    <property type="project" value="TreeGrafter"/>
</dbReference>
<keyword evidence="2" id="KW-0378">Hydrolase</keyword>
<dbReference type="SMART" id="SM00490">
    <property type="entry name" value="HELICc"/>
    <property type="match status" value="1"/>
</dbReference>
<dbReference type="Pfam" id="PF00271">
    <property type="entry name" value="Helicase_C"/>
    <property type="match status" value="1"/>
</dbReference>
<feature type="chain" id="PRO_5043717817" description="Helicase C-terminal domain-containing protein" evidence="5">
    <location>
        <begin position="27"/>
        <end position="134"/>
    </location>
</feature>
<organism evidence="7 8">
    <name type="scientific">Pocillopora meandrina</name>
    <dbReference type="NCBI Taxonomy" id="46732"/>
    <lineage>
        <taxon>Eukaryota</taxon>
        <taxon>Metazoa</taxon>
        <taxon>Cnidaria</taxon>
        <taxon>Anthozoa</taxon>
        <taxon>Hexacorallia</taxon>
        <taxon>Scleractinia</taxon>
        <taxon>Astrocoeniina</taxon>
        <taxon>Pocilloporidae</taxon>
        <taxon>Pocillopora</taxon>
    </lineage>
</organism>
<evidence type="ECO:0000313" key="8">
    <source>
        <dbReference type="Proteomes" id="UP001159428"/>
    </source>
</evidence>
<protein>
    <recommendedName>
        <fullName evidence="6">Helicase C-terminal domain-containing protein</fullName>
    </recommendedName>
</protein>
<evidence type="ECO:0000256" key="1">
    <source>
        <dbReference type="ARBA" id="ARBA00022741"/>
    </source>
</evidence>
<dbReference type="AlphaFoldDB" id="A0AAU9XZL1"/>
<evidence type="ECO:0000256" key="5">
    <source>
        <dbReference type="SAM" id="SignalP"/>
    </source>
</evidence>
<keyword evidence="8" id="KW-1185">Reference proteome</keyword>
<sequence>MQQRQRLKNLDRIIMILLLFFFSSKQFKQSASGLLLATDVAARGLDIPAVEHVIHYQVPKDPDLYIHRSGRTARASREGLSVVLVGPQEMGSYKKIMKTLNGGNELDSFPVDVSFMSSIRKRISLAKQIDKEEH</sequence>
<keyword evidence="5" id="KW-0732">Signal</keyword>
<dbReference type="PROSITE" id="PS51194">
    <property type="entry name" value="HELICASE_CTER"/>
    <property type="match status" value="1"/>
</dbReference>
<comment type="caution">
    <text evidence="7">The sequence shown here is derived from an EMBL/GenBank/DDBJ whole genome shotgun (WGS) entry which is preliminary data.</text>
</comment>
<dbReference type="CDD" id="cd18787">
    <property type="entry name" value="SF2_C_DEAD"/>
    <property type="match status" value="1"/>
</dbReference>
<evidence type="ECO:0000256" key="4">
    <source>
        <dbReference type="ARBA" id="ARBA00022840"/>
    </source>
</evidence>
<evidence type="ECO:0000259" key="6">
    <source>
        <dbReference type="PROSITE" id="PS51194"/>
    </source>
</evidence>
<evidence type="ECO:0000313" key="7">
    <source>
        <dbReference type="EMBL" id="CAH3162860.1"/>
    </source>
</evidence>
<evidence type="ECO:0000256" key="2">
    <source>
        <dbReference type="ARBA" id="ARBA00022801"/>
    </source>
</evidence>
<gene>
    <name evidence="7" type="ORF">PMEA_00034442</name>
</gene>
<proteinExistence type="predicted"/>
<reference evidence="7 8" key="1">
    <citation type="submission" date="2022-05" db="EMBL/GenBank/DDBJ databases">
        <authorList>
            <consortium name="Genoscope - CEA"/>
            <person name="William W."/>
        </authorList>
    </citation>
    <scope>NUCLEOTIDE SEQUENCE [LARGE SCALE GENOMIC DNA]</scope>
</reference>
<dbReference type="GO" id="GO:0016787">
    <property type="term" value="F:hydrolase activity"/>
    <property type="evidence" value="ECO:0007669"/>
    <property type="project" value="UniProtKB-KW"/>
</dbReference>
<dbReference type="PANTHER" id="PTHR47959:SF1">
    <property type="entry name" value="ATP-DEPENDENT RNA HELICASE DBPA"/>
    <property type="match status" value="1"/>
</dbReference>
<dbReference type="EMBL" id="CALNXJ010000088">
    <property type="protein sequence ID" value="CAH3162860.1"/>
    <property type="molecule type" value="Genomic_DNA"/>
</dbReference>
<dbReference type="InterPro" id="IPR027417">
    <property type="entry name" value="P-loop_NTPase"/>
</dbReference>